<organism evidence="7 8">
    <name type="scientific">Sinocyclocheilus grahami</name>
    <name type="common">Dianchi golden-line fish</name>
    <name type="synonym">Barbus grahami</name>
    <dbReference type="NCBI Taxonomy" id="75366"/>
    <lineage>
        <taxon>Eukaryota</taxon>
        <taxon>Metazoa</taxon>
        <taxon>Chordata</taxon>
        <taxon>Craniata</taxon>
        <taxon>Vertebrata</taxon>
        <taxon>Euteleostomi</taxon>
        <taxon>Actinopterygii</taxon>
        <taxon>Neopterygii</taxon>
        <taxon>Teleostei</taxon>
        <taxon>Ostariophysi</taxon>
        <taxon>Cypriniformes</taxon>
        <taxon>Cyprinidae</taxon>
        <taxon>Cyprininae</taxon>
        <taxon>Sinocyclocheilus</taxon>
    </lineage>
</organism>
<feature type="transmembrane region" description="Helical" evidence="5">
    <location>
        <begin position="307"/>
        <end position="330"/>
    </location>
</feature>
<dbReference type="GO" id="GO:0016020">
    <property type="term" value="C:membrane"/>
    <property type="evidence" value="ECO:0007669"/>
    <property type="project" value="UniProtKB-SubCell"/>
</dbReference>
<evidence type="ECO:0000256" key="4">
    <source>
        <dbReference type="ARBA" id="ARBA00023136"/>
    </source>
</evidence>
<sequence length="465" mass="53986">MIQAKLHQLAEGLRRVWSRICGLYTTSTTKSWKEKLLLLLTCFTTSLILSTFLFLILHFSFKCAQEVSLPFTCVFCISVTPAMYFSERIRCFGALILISMGVKQVKRLLLTLGTSSVIFFNIQNMSRNMRLLAKGLLCNLEEKLLDINTEPLGNYIKMLKWVGKQLKNYFTSFQLVSYHADFKLKAKVDSQDFKMYLTEAEQVLNQTTQNLLALTNTLSSIGKILSPTLGLLLLVLLTALYLRRFHVDKRYNNQYITKTFRCFDERQREMGKPYVLPLTKNESELYVVTPSIRPTGRRWKAMIKFSLPIFTHCLTWLVFISLDALIYWLIVVLSKRLGELELRLHFLSKLIRANFSYTVSLFEKKCLPEPELWLYQSLVPLSVVLALLVVLILLSSQMVQLRVVLSEQFFSEVAEKRAAYLHAKILRKRCKTKAEDKIINFLFLLQPSFWCPLLFHKHRTNPNAV</sequence>
<dbReference type="Pfam" id="PF07782">
    <property type="entry name" value="DC_STAMP"/>
    <property type="match status" value="1"/>
</dbReference>
<keyword evidence="8" id="KW-1185">Reference proteome</keyword>
<feature type="transmembrane region" description="Helical" evidence="5">
    <location>
        <begin position="224"/>
        <end position="242"/>
    </location>
</feature>
<evidence type="ECO:0000313" key="8">
    <source>
        <dbReference type="Proteomes" id="UP000472262"/>
    </source>
</evidence>
<dbReference type="PANTHER" id="PTHR21041:SF2">
    <property type="entry name" value="DENDRITIC CELL-SPECIFIC TRANSMEMBRANE PROTEIN"/>
    <property type="match status" value="1"/>
</dbReference>
<keyword evidence="4 5" id="KW-0472">Membrane</keyword>
<proteinExistence type="predicted"/>
<feature type="transmembrane region" description="Helical" evidence="5">
    <location>
        <begin position="67"/>
        <end position="85"/>
    </location>
</feature>
<feature type="domain" description="Dendritic cell-specific transmembrane protein-like" evidence="6">
    <location>
        <begin position="251"/>
        <end position="422"/>
    </location>
</feature>
<evidence type="ECO:0000313" key="7">
    <source>
        <dbReference type="Ensembl" id="ENSSGRP00000096187.1"/>
    </source>
</evidence>
<keyword evidence="2 5" id="KW-0812">Transmembrane</keyword>
<protein>
    <submittedName>
        <fullName evidence="7">Dendrocyte expressed seven transmembrane protein</fullName>
    </submittedName>
</protein>
<evidence type="ECO:0000256" key="2">
    <source>
        <dbReference type="ARBA" id="ARBA00022692"/>
    </source>
</evidence>
<comment type="subcellular location">
    <subcellularLocation>
        <location evidence="1">Membrane</location>
        <topology evidence="1">Multi-pass membrane protein</topology>
    </subcellularLocation>
</comment>
<reference evidence="7" key="1">
    <citation type="submission" date="2025-08" db="UniProtKB">
        <authorList>
            <consortium name="Ensembl"/>
        </authorList>
    </citation>
    <scope>IDENTIFICATION</scope>
</reference>
<feature type="transmembrane region" description="Helical" evidence="5">
    <location>
        <begin position="36"/>
        <end position="61"/>
    </location>
</feature>
<dbReference type="AlphaFoldDB" id="A0A672S4V4"/>
<dbReference type="Ensembl" id="ENSSGRT00000102333.1">
    <property type="protein sequence ID" value="ENSSGRP00000096187.1"/>
    <property type="gene ID" value="ENSSGRG00000048040.1"/>
</dbReference>
<reference evidence="7" key="2">
    <citation type="submission" date="2025-09" db="UniProtKB">
        <authorList>
            <consortium name="Ensembl"/>
        </authorList>
    </citation>
    <scope>IDENTIFICATION</scope>
</reference>
<evidence type="ECO:0000256" key="5">
    <source>
        <dbReference type="SAM" id="Phobius"/>
    </source>
</evidence>
<dbReference type="Proteomes" id="UP000472262">
    <property type="component" value="Unassembled WGS sequence"/>
</dbReference>
<accession>A0A672S4V4</accession>
<keyword evidence="3 5" id="KW-1133">Transmembrane helix</keyword>
<dbReference type="InterPro" id="IPR012858">
    <property type="entry name" value="DC_STAMP-like"/>
</dbReference>
<name>A0A672S4V4_SINGR</name>
<evidence type="ECO:0000259" key="6">
    <source>
        <dbReference type="Pfam" id="PF07782"/>
    </source>
</evidence>
<feature type="transmembrane region" description="Helical" evidence="5">
    <location>
        <begin position="105"/>
        <end position="122"/>
    </location>
</feature>
<evidence type="ECO:0000256" key="1">
    <source>
        <dbReference type="ARBA" id="ARBA00004141"/>
    </source>
</evidence>
<dbReference type="InParanoid" id="A0A672S4V4"/>
<dbReference type="OMA" id="CFKHLRC"/>
<dbReference type="InterPro" id="IPR051856">
    <property type="entry name" value="CSR-E3_Ligase_Protein"/>
</dbReference>
<evidence type="ECO:0000256" key="3">
    <source>
        <dbReference type="ARBA" id="ARBA00022989"/>
    </source>
</evidence>
<feature type="transmembrane region" description="Helical" evidence="5">
    <location>
        <begin position="373"/>
        <end position="394"/>
    </location>
</feature>
<dbReference type="PANTHER" id="PTHR21041">
    <property type="entry name" value="DENDRITIC CELL-SPECIFIC TRANSMEMBRANE PROTEIN"/>
    <property type="match status" value="1"/>
</dbReference>